<dbReference type="InterPro" id="IPR010982">
    <property type="entry name" value="Lambda_DNA-bd_dom_sf"/>
</dbReference>
<dbReference type="CDD" id="cd00093">
    <property type="entry name" value="HTH_XRE"/>
    <property type="match status" value="1"/>
</dbReference>
<dbReference type="Proteomes" id="UP000193577">
    <property type="component" value="Unassembled WGS sequence"/>
</dbReference>
<dbReference type="OrthoDB" id="513181at2"/>
<dbReference type="InterPro" id="IPR050807">
    <property type="entry name" value="TransReg_Diox_bact_type"/>
</dbReference>
<dbReference type="InterPro" id="IPR014710">
    <property type="entry name" value="RmlC-like_jellyroll"/>
</dbReference>
<dbReference type="SUPFAM" id="SSF47413">
    <property type="entry name" value="lambda repressor-like DNA-binding domains"/>
    <property type="match status" value="1"/>
</dbReference>
<dbReference type="PANTHER" id="PTHR46797">
    <property type="entry name" value="HTH-TYPE TRANSCRIPTIONAL REGULATOR"/>
    <property type="match status" value="1"/>
</dbReference>
<dbReference type="GO" id="GO:0003677">
    <property type="term" value="F:DNA binding"/>
    <property type="evidence" value="ECO:0007669"/>
    <property type="project" value="InterPro"/>
</dbReference>
<dbReference type="RefSeq" id="WP_085305277.1">
    <property type="nucleotide sequence ID" value="NZ_AP022594.1"/>
</dbReference>
<dbReference type="SMART" id="SM00530">
    <property type="entry name" value="HTH_XRE"/>
    <property type="match status" value="1"/>
</dbReference>
<dbReference type="GO" id="GO:0005829">
    <property type="term" value="C:cytosol"/>
    <property type="evidence" value="ECO:0007669"/>
    <property type="project" value="TreeGrafter"/>
</dbReference>
<dbReference type="AlphaFoldDB" id="A0A7I7SG09"/>
<comment type="caution">
    <text evidence="1">The sequence shown here is derived from an EMBL/GenBank/DDBJ whole genome shotgun (WGS) entry which is preliminary data.</text>
</comment>
<dbReference type="CDD" id="cd02209">
    <property type="entry name" value="cupin_XRE_C"/>
    <property type="match status" value="1"/>
</dbReference>
<dbReference type="Gene3D" id="2.60.120.10">
    <property type="entry name" value="Jelly Rolls"/>
    <property type="match status" value="1"/>
</dbReference>
<evidence type="ECO:0000313" key="2">
    <source>
        <dbReference type="Proteomes" id="UP000193577"/>
    </source>
</evidence>
<protein>
    <submittedName>
        <fullName evidence="1">Uncharacterized protein</fullName>
    </submittedName>
</protein>
<sequence length="187" mass="21037">MAQYHSLEEAARRRLRALRRERGWSLDDLAERTYISASTLSRLESGHRRIAIDHLVTLAKVLGSTVEEIVAADDTGVVIRPSTDESGSITYWRLTHPDDTSGRMVVKMRIPDYGELPEARVHQGRDWFLVLRGTVHLRVGTRDIFVEEGNAASFDTMTPHSLGGHKGPVEILSIFDHHGERAHLHEG</sequence>
<dbReference type="InterPro" id="IPR011051">
    <property type="entry name" value="RmlC_Cupin_sf"/>
</dbReference>
<dbReference type="EMBL" id="NCXO01000050">
    <property type="protein sequence ID" value="OSC29864.1"/>
    <property type="molecule type" value="Genomic_DNA"/>
</dbReference>
<evidence type="ECO:0000313" key="1">
    <source>
        <dbReference type="EMBL" id="OSC29864.1"/>
    </source>
</evidence>
<keyword evidence="2" id="KW-1185">Reference proteome</keyword>
<dbReference type="GO" id="GO:0003700">
    <property type="term" value="F:DNA-binding transcription factor activity"/>
    <property type="evidence" value="ECO:0007669"/>
    <property type="project" value="TreeGrafter"/>
</dbReference>
<proteinExistence type="predicted"/>
<dbReference type="PROSITE" id="PS50943">
    <property type="entry name" value="HTH_CROC1"/>
    <property type="match status" value="1"/>
</dbReference>
<dbReference type="InterPro" id="IPR013096">
    <property type="entry name" value="Cupin_2"/>
</dbReference>
<organism evidence="1 2">
    <name type="scientific">Mycolicibacillus koreensis</name>
    <dbReference type="NCBI Taxonomy" id="1069220"/>
    <lineage>
        <taxon>Bacteria</taxon>
        <taxon>Bacillati</taxon>
        <taxon>Actinomycetota</taxon>
        <taxon>Actinomycetes</taxon>
        <taxon>Mycobacteriales</taxon>
        <taxon>Mycobacteriaceae</taxon>
        <taxon>Mycolicibacillus</taxon>
    </lineage>
</organism>
<dbReference type="Gene3D" id="1.10.260.40">
    <property type="entry name" value="lambda repressor-like DNA-binding domains"/>
    <property type="match status" value="1"/>
</dbReference>
<dbReference type="SUPFAM" id="SSF51182">
    <property type="entry name" value="RmlC-like cupins"/>
    <property type="match status" value="1"/>
</dbReference>
<name>A0A7I7SG09_9MYCO</name>
<dbReference type="PANTHER" id="PTHR46797:SF1">
    <property type="entry name" value="METHYLPHOSPHONATE SYNTHASE"/>
    <property type="match status" value="1"/>
</dbReference>
<gene>
    <name evidence="1" type="ORF">B8W67_17205</name>
</gene>
<reference evidence="1 2" key="1">
    <citation type="submission" date="2017-04" db="EMBL/GenBank/DDBJ databases">
        <title>The new phylogeny of genus Mycobacterium.</title>
        <authorList>
            <person name="Tortoli E."/>
            <person name="Trovato A."/>
            <person name="Cirillo D.M."/>
        </authorList>
    </citation>
    <scope>NUCLEOTIDE SEQUENCE [LARGE SCALE GENOMIC DNA]</scope>
    <source>
        <strain evidence="1 2">KCTC 19819</strain>
    </source>
</reference>
<dbReference type="Pfam" id="PF01381">
    <property type="entry name" value="HTH_3"/>
    <property type="match status" value="1"/>
</dbReference>
<dbReference type="Pfam" id="PF07883">
    <property type="entry name" value="Cupin_2"/>
    <property type="match status" value="1"/>
</dbReference>
<dbReference type="InterPro" id="IPR001387">
    <property type="entry name" value="Cro/C1-type_HTH"/>
</dbReference>
<accession>A0A7I7SG09</accession>